<protein>
    <submittedName>
        <fullName evidence="2">Uncharacterized protein</fullName>
    </submittedName>
</protein>
<reference evidence="2 3" key="1">
    <citation type="submission" date="2015-12" db="EMBL/GenBank/DDBJ databases">
        <title>The genome of Folsomia candida.</title>
        <authorList>
            <person name="Faddeeva A."/>
            <person name="Derks M.F."/>
            <person name="Anvar Y."/>
            <person name="Smit S."/>
            <person name="Van Straalen N."/>
            <person name="Roelofs D."/>
        </authorList>
    </citation>
    <scope>NUCLEOTIDE SEQUENCE [LARGE SCALE GENOMIC DNA]</scope>
    <source>
        <strain evidence="2 3">VU population</strain>
        <tissue evidence="2">Whole body</tissue>
    </source>
</reference>
<accession>A0A226E7P3</accession>
<gene>
    <name evidence="2" type="ORF">Fcan01_10553</name>
</gene>
<dbReference type="Proteomes" id="UP000198287">
    <property type="component" value="Unassembled WGS sequence"/>
</dbReference>
<keyword evidence="3" id="KW-1185">Reference proteome</keyword>
<keyword evidence="1" id="KW-0472">Membrane</keyword>
<organism evidence="2 3">
    <name type="scientific">Folsomia candida</name>
    <name type="common">Springtail</name>
    <dbReference type="NCBI Taxonomy" id="158441"/>
    <lineage>
        <taxon>Eukaryota</taxon>
        <taxon>Metazoa</taxon>
        <taxon>Ecdysozoa</taxon>
        <taxon>Arthropoda</taxon>
        <taxon>Hexapoda</taxon>
        <taxon>Collembola</taxon>
        <taxon>Entomobryomorpha</taxon>
        <taxon>Isotomoidea</taxon>
        <taxon>Isotomidae</taxon>
        <taxon>Proisotominae</taxon>
        <taxon>Folsomia</taxon>
    </lineage>
</organism>
<proteinExistence type="predicted"/>
<dbReference type="AlphaFoldDB" id="A0A226E7P3"/>
<evidence type="ECO:0000313" key="2">
    <source>
        <dbReference type="EMBL" id="OXA53615.1"/>
    </source>
</evidence>
<keyword evidence="1" id="KW-1133">Transmembrane helix</keyword>
<keyword evidence="1" id="KW-0812">Transmembrane</keyword>
<feature type="transmembrane region" description="Helical" evidence="1">
    <location>
        <begin position="71"/>
        <end position="91"/>
    </location>
</feature>
<evidence type="ECO:0000313" key="3">
    <source>
        <dbReference type="Proteomes" id="UP000198287"/>
    </source>
</evidence>
<name>A0A226E7P3_FOLCA</name>
<feature type="transmembrane region" description="Helical" evidence="1">
    <location>
        <begin position="119"/>
        <end position="140"/>
    </location>
</feature>
<feature type="transmembrane region" description="Helical" evidence="1">
    <location>
        <begin position="193"/>
        <end position="211"/>
    </location>
</feature>
<comment type="caution">
    <text evidence="2">The sequence shown here is derived from an EMBL/GenBank/DDBJ whole genome shotgun (WGS) entry which is preliminary data.</text>
</comment>
<feature type="transmembrane region" description="Helical" evidence="1">
    <location>
        <begin position="152"/>
        <end position="173"/>
    </location>
</feature>
<evidence type="ECO:0000256" key="1">
    <source>
        <dbReference type="SAM" id="Phobius"/>
    </source>
</evidence>
<sequence>MKNAKGWERKKDHGMAAKRKVGMEGWKNSKKYSIYILGSYVESGLSIISPFNDLSVIEGYRMPSYNERRDIIKLSLCNLILGPIIFILGIVTEVQDYVEKRDTKNANENDLTLKYYPLFWAHGSLIFCSFVSGLCANFAVTVFCKSNWEIKFLKVATFLAKALFCQILLYFFYNVDPIGWRTHNGLLGPRGPIELPVCTCFYCFVVQYYYATECTKFVKEAQKLAKVRQGIERRVQQNRR</sequence>
<dbReference type="EMBL" id="LNIX01000005">
    <property type="protein sequence ID" value="OXA53615.1"/>
    <property type="molecule type" value="Genomic_DNA"/>
</dbReference>